<dbReference type="Proteomes" id="UP000228621">
    <property type="component" value="Unassembled WGS sequence"/>
</dbReference>
<sequence length="235" mass="26003">MNAQAFILLYPTGEFDNHFITHLLSQKHPLLLINASPEVVAHNPEAMHLSLSAPLSTSDTAALLDWFEINHKQQEVMVLHCANRLDESKLLEDISVGEQVIARLENAFAVLRVIADNLRISGGNLVFLTQSDTLNYELEATASVCNHAHNALMMTLAREYQGSKLAVNSFVLPLLATDSKAARMQKRNLKGGVLGARPAVFSYQDLVEYLVNFMKTNTMLTGQSIAFTPTLELKL</sequence>
<evidence type="ECO:0000313" key="2">
    <source>
        <dbReference type="Proteomes" id="UP000228621"/>
    </source>
</evidence>
<dbReference type="OrthoDB" id="6300162at2"/>
<accession>A0A2A5JUZ0</accession>
<dbReference type="EMBL" id="NKHF01000011">
    <property type="protein sequence ID" value="PCK33220.1"/>
    <property type="molecule type" value="Genomic_DNA"/>
</dbReference>
<keyword evidence="2" id="KW-1185">Reference proteome</keyword>
<proteinExistence type="predicted"/>
<name>A0A2A5JUZ0_PSEO7</name>
<reference evidence="2" key="1">
    <citation type="journal article" date="2019" name="Genome Announc.">
        <title>Draft Genome Sequence of Pseudoalteromonas piscicida Strain 36Y ROTHPW, an Hypersaline Seawater Isolate from the South Coast of Sonora, Mexico.</title>
        <authorList>
            <person name="Sanchez-Diaz R."/>
            <person name="Molina-Garza Z.J."/>
            <person name="Cruz-Suarez L.E."/>
            <person name="Selvin J."/>
            <person name="Kiran G.S."/>
            <person name="Ibarra-Gamez J.C."/>
            <person name="Gomez-Gil B."/>
            <person name="Galaviz-Silva L."/>
        </authorList>
    </citation>
    <scope>NUCLEOTIDE SEQUENCE [LARGE SCALE GENOMIC DNA]</scope>
    <source>
        <strain evidence="2">36Y_RITHPW</strain>
    </source>
</reference>
<dbReference type="RefSeq" id="WP_099640661.1">
    <property type="nucleotide sequence ID" value="NZ_JAQPZX010000017.1"/>
</dbReference>
<organism evidence="1 2">
    <name type="scientific">Pseudoalteromonas piscicida</name>
    <dbReference type="NCBI Taxonomy" id="43662"/>
    <lineage>
        <taxon>Bacteria</taxon>
        <taxon>Pseudomonadati</taxon>
        <taxon>Pseudomonadota</taxon>
        <taxon>Gammaproteobacteria</taxon>
        <taxon>Alteromonadales</taxon>
        <taxon>Pseudoalteromonadaceae</taxon>
        <taxon>Pseudoalteromonas</taxon>
    </lineage>
</organism>
<dbReference type="Gene3D" id="3.40.50.720">
    <property type="entry name" value="NAD(P)-binding Rossmann-like Domain"/>
    <property type="match status" value="1"/>
</dbReference>
<gene>
    <name evidence="1" type="ORF">CEX98_03050</name>
</gene>
<dbReference type="AlphaFoldDB" id="A0A2A5JUZ0"/>
<comment type="caution">
    <text evidence="1">The sequence shown here is derived from an EMBL/GenBank/DDBJ whole genome shotgun (WGS) entry which is preliminary data.</text>
</comment>
<evidence type="ECO:0000313" key="1">
    <source>
        <dbReference type="EMBL" id="PCK33220.1"/>
    </source>
</evidence>
<protein>
    <submittedName>
        <fullName evidence="1">Uncharacterized protein</fullName>
    </submittedName>
</protein>